<dbReference type="Pfam" id="PF13349">
    <property type="entry name" value="DUF4097"/>
    <property type="match status" value="1"/>
</dbReference>
<sequence length="281" mass="29171">MPNFDTPEPITAEIDIYGGQVRINASDRADTVVEVRPSNPSGEASVQAAERTIVEFSNGRLLVKGPKPSALGYLLPWRGSVDVTVDLPTGSGVRAEGPADFVGTGTLGEVRLNCPHGDLNFEETGPIRAKASNGDISVDRVAGTVEVNTSNGTIRLGTLDGGGLVKSSNGDIVVGEVTGDVEVRTAHGDVTVGRALAGLTARTAYGRIRVGAVVRGTVRLENGYGKVGVGIAEGTAAWLDLRSKNGVVRNNLTPSDGPGTSDAVVEVHVQTNWGDIDVHRS</sequence>
<dbReference type="Gene3D" id="2.160.20.120">
    <property type="match status" value="1"/>
</dbReference>
<dbReference type="RefSeq" id="WP_184983813.1">
    <property type="nucleotide sequence ID" value="NZ_BAAALO010000038.1"/>
</dbReference>
<feature type="domain" description="DUF4097" evidence="1">
    <location>
        <begin position="15"/>
        <end position="278"/>
    </location>
</feature>
<evidence type="ECO:0000313" key="3">
    <source>
        <dbReference type="Proteomes" id="UP000555564"/>
    </source>
</evidence>
<proteinExistence type="predicted"/>
<comment type="caution">
    <text evidence="2">The sequence shown here is derived from an EMBL/GenBank/DDBJ whole genome shotgun (WGS) entry which is preliminary data.</text>
</comment>
<dbReference type="Proteomes" id="UP000555564">
    <property type="component" value="Unassembled WGS sequence"/>
</dbReference>
<name>A0A7X0M7T9_9ACTN</name>
<dbReference type="InterPro" id="IPR025164">
    <property type="entry name" value="Toastrack_DUF4097"/>
</dbReference>
<dbReference type="EMBL" id="JACHIU010000001">
    <property type="protein sequence ID" value="MBB6474905.1"/>
    <property type="molecule type" value="Genomic_DNA"/>
</dbReference>
<evidence type="ECO:0000259" key="1">
    <source>
        <dbReference type="Pfam" id="PF13349"/>
    </source>
</evidence>
<gene>
    <name evidence="2" type="ORF">BJ992_004336</name>
</gene>
<dbReference type="AlphaFoldDB" id="A0A7X0M7T9"/>
<organism evidence="2 3">
    <name type="scientific">Sphaerisporangium rubeum</name>
    <dbReference type="NCBI Taxonomy" id="321317"/>
    <lineage>
        <taxon>Bacteria</taxon>
        <taxon>Bacillati</taxon>
        <taxon>Actinomycetota</taxon>
        <taxon>Actinomycetes</taxon>
        <taxon>Streptosporangiales</taxon>
        <taxon>Streptosporangiaceae</taxon>
        <taxon>Sphaerisporangium</taxon>
    </lineage>
</organism>
<protein>
    <recommendedName>
        <fullName evidence="1">DUF4097 domain-containing protein</fullName>
    </recommendedName>
</protein>
<evidence type="ECO:0000313" key="2">
    <source>
        <dbReference type="EMBL" id="MBB6474905.1"/>
    </source>
</evidence>
<keyword evidence="3" id="KW-1185">Reference proteome</keyword>
<accession>A0A7X0M7T9</accession>
<reference evidence="2 3" key="1">
    <citation type="submission" date="2020-08" db="EMBL/GenBank/DDBJ databases">
        <title>Sequencing the genomes of 1000 actinobacteria strains.</title>
        <authorList>
            <person name="Klenk H.-P."/>
        </authorList>
    </citation>
    <scope>NUCLEOTIDE SEQUENCE [LARGE SCALE GENOMIC DNA]</scope>
    <source>
        <strain evidence="2 3">DSM 44936</strain>
    </source>
</reference>